<gene>
    <name evidence="3" type="primary">LOC104771250</name>
</gene>
<dbReference type="InterPro" id="IPR019734">
    <property type="entry name" value="TPR_rpt"/>
</dbReference>
<dbReference type="PANTHER" id="PTHR46512">
    <property type="entry name" value="PEPTIDYLPROLYL ISOMERASE"/>
    <property type="match status" value="1"/>
</dbReference>
<protein>
    <submittedName>
        <fullName evidence="3">Peptidyl-prolyl cis-trans isomerase FKBP62-like isoform X1</fullName>
    </submittedName>
</protein>
<name>A0ABM1REW2_CAMSA</name>
<organism evidence="2 3">
    <name type="scientific">Camelina sativa</name>
    <name type="common">False flax</name>
    <name type="synonym">Myagrum sativum</name>
    <dbReference type="NCBI Taxonomy" id="90675"/>
    <lineage>
        <taxon>Eukaryota</taxon>
        <taxon>Viridiplantae</taxon>
        <taxon>Streptophyta</taxon>
        <taxon>Embryophyta</taxon>
        <taxon>Tracheophyta</taxon>
        <taxon>Spermatophyta</taxon>
        <taxon>Magnoliopsida</taxon>
        <taxon>eudicotyledons</taxon>
        <taxon>Gunneridae</taxon>
        <taxon>Pentapetalae</taxon>
        <taxon>rosids</taxon>
        <taxon>malvids</taxon>
        <taxon>Brassicales</taxon>
        <taxon>Brassicaceae</taxon>
        <taxon>Camelineae</taxon>
        <taxon>Camelina</taxon>
    </lineage>
</organism>
<dbReference type="SUPFAM" id="SSF48452">
    <property type="entry name" value="TPR-like"/>
    <property type="match status" value="1"/>
</dbReference>
<feature type="repeat" description="TPR" evidence="1">
    <location>
        <begin position="83"/>
        <end position="116"/>
    </location>
</feature>
<dbReference type="Proteomes" id="UP000694864">
    <property type="component" value="Chromosome 20"/>
</dbReference>
<keyword evidence="1" id="KW-0802">TPR repeat</keyword>
<evidence type="ECO:0000313" key="2">
    <source>
        <dbReference type="Proteomes" id="UP000694864"/>
    </source>
</evidence>
<dbReference type="InterPro" id="IPR050754">
    <property type="entry name" value="FKBP4/5/8-like"/>
</dbReference>
<proteinExistence type="predicted"/>
<sequence>MVRMRNCLSSNQMKVAPPISTVYFEVDLVTYDKERESWDMNTEEKIDADTKKEEENSKFKAGKYALASKRYEKVYNNMNCPLICEFYRRAKAYVELADLDFAEFDVKKALEIDPNNMFSLLVLYTSYLYPI</sequence>
<dbReference type="RefSeq" id="XP_019097550.1">
    <property type="nucleotide sequence ID" value="XM_019242005.1"/>
</dbReference>
<reference evidence="2" key="1">
    <citation type="journal article" date="2014" name="Nat. Commun.">
        <title>The emerging biofuel crop Camelina sativa retains a highly undifferentiated hexaploid genome structure.</title>
        <authorList>
            <person name="Kagale S."/>
            <person name="Koh C."/>
            <person name="Nixon J."/>
            <person name="Bollina V."/>
            <person name="Clarke W.E."/>
            <person name="Tuteja R."/>
            <person name="Spillane C."/>
            <person name="Robinson S.J."/>
            <person name="Links M.G."/>
            <person name="Clarke C."/>
            <person name="Higgins E.E."/>
            <person name="Huebert T."/>
            <person name="Sharpe A.G."/>
            <person name="Parkin I.A."/>
        </authorList>
    </citation>
    <scope>NUCLEOTIDE SEQUENCE [LARGE SCALE GENOMIC DNA]</scope>
    <source>
        <strain evidence="2">cv. DH55</strain>
    </source>
</reference>
<accession>A0ABM1REW2</accession>
<evidence type="ECO:0000256" key="1">
    <source>
        <dbReference type="PROSITE-ProRule" id="PRU00339"/>
    </source>
</evidence>
<evidence type="ECO:0000313" key="3">
    <source>
        <dbReference type="RefSeq" id="XP_019097550.1"/>
    </source>
</evidence>
<dbReference type="PANTHER" id="PTHR46512:SF11">
    <property type="entry name" value="PEPTIDYLPROLYL ISOMERASE"/>
    <property type="match status" value="1"/>
</dbReference>
<dbReference type="InterPro" id="IPR011990">
    <property type="entry name" value="TPR-like_helical_dom_sf"/>
</dbReference>
<dbReference type="GeneID" id="104771250"/>
<reference evidence="3" key="2">
    <citation type="submission" date="2025-08" db="UniProtKB">
        <authorList>
            <consortium name="RefSeq"/>
        </authorList>
    </citation>
    <scope>IDENTIFICATION</scope>
    <source>
        <tissue evidence="3">Leaf</tissue>
    </source>
</reference>
<dbReference type="PROSITE" id="PS50005">
    <property type="entry name" value="TPR"/>
    <property type="match status" value="1"/>
</dbReference>
<keyword evidence="2" id="KW-1185">Reference proteome</keyword>
<dbReference type="Gene3D" id="1.25.40.10">
    <property type="entry name" value="Tetratricopeptide repeat domain"/>
    <property type="match status" value="1"/>
</dbReference>